<dbReference type="Proteomes" id="UP001497623">
    <property type="component" value="Unassembled WGS sequence"/>
</dbReference>
<dbReference type="Pfam" id="PF00628">
    <property type="entry name" value="PHD"/>
    <property type="match status" value="1"/>
</dbReference>
<evidence type="ECO:0000256" key="3">
    <source>
        <dbReference type="ARBA" id="ARBA00022833"/>
    </source>
</evidence>
<protein>
    <recommendedName>
        <fullName evidence="4">Zinc finger PHD-type domain-containing protein</fullName>
    </recommendedName>
</protein>
<dbReference type="InterPro" id="IPR019786">
    <property type="entry name" value="Zinc_finger_PHD-type_CS"/>
</dbReference>
<dbReference type="SUPFAM" id="SSF57903">
    <property type="entry name" value="FYVE/PHD zinc finger"/>
    <property type="match status" value="1"/>
</dbReference>
<dbReference type="PANTHER" id="PTHR16266">
    <property type="entry name" value="WD REPEAT DOMAIN 9"/>
    <property type="match status" value="1"/>
</dbReference>
<dbReference type="SMART" id="SM00249">
    <property type="entry name" value="PHD"/>
    <property type="match status" value="1"/>
</dbReference>
<dbReference type="InterPro" id="IPR052060">
    <property type="entry name" value="Bromo_WD_repeat"/>
</dbReference>
<keyword evidence="3" id="KW-0862">Zinc</keyword>
<dbReference type="GO" id="GO:0008360">
    <property type="term" value="P:regulation of cell shape"/>
    <property type="evidence" value="ECO:0007669"/>
    <property type="project" value="TreeGrafter"/>
</dbReference>
<comment type="caution">
    <text evidence="5">The sequence shown here is derived from an EMBL/GenBank/DDBJ whole genome shotgun (WGS) entry which is preliminary data.</text>
</comment>
<dbReference type="InterPro" id="IPR057451">
    <property type="entry name" value="BRWD/PHIP_AD"/>
</dbReference>
<dbReference type="InterPro" id="IPR019787">
    <property type="entry name" value="Znf_PHD-finger"/>
</dbReference>
<proteinExistence type="predicted"/>
<keyword evidence="6" id="KW-1185">Reference proteome</keyword>
<evidence type="ECO:0000256" key="1">
    <source>
        <dbReference type="ARBA" id="ARBA00022723"/>
    </source>
</evidence>
<sequence>MGQSFNIKYHEMPDVSDFLILKHTYEESIKCNWKPNKKFWSMVNDYWWHGAVKYQEPLDPKFPNSVFMCYSILWDTGERERLSPWDMESTDKADIFPCAVCRKGVGHNSILCKTCNRWVHKRCSDIKGKINSADNFRCKRCKEKIFNNLQGVKVVENNRPPHLTSGNEWRASKVIARTQQITIPVVAYSNTGSLDESLPLFRSLNILTVYQVYAINCSLFIHKFIKKKFISGFGDIDAIILLSFFVIWDCNFYQTSLHIIRRVEPGTWVSCSILAAVKKVTELAHRTNQMANAGSKGKPKIVGLKIQPQLTRALKNGELLIKNAENEKYQKIFSTFCPILNNWYIDTLRLKRQFLKNRDMKQRTFERIAICSVATKRQGEADVAGQSRLLLAHATSENIQMKAENILTRRSRNPKSDKSAPMLSISKEYYIFLITLLSCCNNPMEFFPLEYLFKPFFFSQNWNVEC</sequence>
<dbReference type="InterPro" id="IPR001965">
    <property type="entry name" value="Znf_PHD"/>
</dbReference>
<dbReference type="AlphaFoldDB" id="A0AAV2PSB9"/>
<dbReference type="Gene3D" id="3.30.40.10">
    <property type="entry name" value="Zinc/RING finger domain, C3HC4 (zinc finger)"/>
    <property type="match status" value="1"/>
</dbReference>
<feature type="domain" description="Zinc finger PHD-type" evidence="4">
    <location>
        <begin position="97"/>
        <end position="142"/>
    </location>
</feature>
<dbReference type="InterPro" id="IPR011011">
    <property type="entry name" value="Znf_FYVE_PHD"/>
</dbReference>
<accession>A0AAV2PSB9</accession>
<feature type="non-terminal residue" evidence="5">
    <location>
        <position position="466"/>
    </location>
</feature>
<reference evidence="5 6" key="1">
    <citation type="submission" date="2024-05" db="EMBL/GenBank/DDBJ databases">
        <authorList>
            <person name="Wallberg A."/>
        </authorList>
    </citation>
    <scope>NUCLEOTIDE SEQUENCE [LARGE SCALE GENOMIC DNA]</scope>
</reference>
<dbReference type="Pfam" id="PF25313">
    <property type="entry name" value="BRWD_AD"/>
    <property type="match status" value="1"/>
</dbReference>
<dbReference type="GO" id="GO:0005634">
    <property type="term" value="C:nucleus"/>
    <property type="evidence" value="ECO:0007669"/>
    <property type="project" value="TreeGrafter"/>
</dbReference>
<dbReference type="GO" id="GO:0007010">
    <property type="term" value="P:cytoskeleton organization"/>
    <property type="evidence" value="ECO:0007669"/>
    <property type="project" value="TreeGrafter"/>
</dbReference>
<gene>
    <name evidence="5" type="ORF">MNOR_LOCUS3361</name>
</gene>
<dbReference type="PANTHER" id="PTHR16266:SF17">
    <property type="entry name" value="BRWD3"/>
    <property type="match status" value="1"/>
</dbReference>
<evidence type="ECO:0000313" key="6">
    <source>
        <dbReference type="Proteomes" id="UP001497623"/>
    </source>
</evidence>
<organism evidence="5 6">
    <name type="scientific">Meganyctiphanes norvegica</name>
    <name type="common">Northern krill</name>
    <name type="synonym">Thysanopoda norvegica</name>
    <dbReference type="NCBI Taxonomy" id="48144"/>
    <lineage>
        <taxon>Eukaryota</taxon>
        <taxon>Metazoa</taxon>
        <taxon>Ecdysozoa</taxon>
        <taxon>Arthropoda</taxon>
        <taxon>Crustacea</taxon>
        <taxon>Multicrustacea</taxon>
        <taxon>Malacostraca</taxon>
        <taxon>Eumalacostraca</taxon>
        <taxon>Eucarida</taxon>
        <taxon>Euphausiacea</taxon>
        <taxon>Euphausiidae</taxon>
        <taxon>Meganyctiphanes</taxon>
    </lineage>
</organism>
<keyword evidence="2" id="KW-0863">Zinc-finger</keyword>
<evidence type="ECO:0000259" key="4">
    <source>
        <dbReference type="SMART" id="SM00249"/>
    </source>
</evidence>
<dbReference type="PROSITE" id="PS01359">
    <property type="entry name" value="ZF_PHD_1"/>
    <property type="match status" value="1"/>
</dbReference>
<dbReference type="CDD" id="cd15489">
    <property type="entry name" value="PHD_SF"/>
    <property type="match status" value="1"/>
</dbReference>
<evidence type="ECO:0000256" key="2">
    <source>
        <dbReference type="ARBA" id="ARBA00022771"/>
    </source>
</evidence>
<evidence type="ECO:0000313" key="5">
    <source>
        <dbReference type="EMBL" id="CAL4063461.1"/>
    </source>
</evidence>
<keyword evidence="1" id="KW-0479">Metal-binding</keyword>
<dbReference type="GO" id="GO:0006357">
    <property type="term" value="P:regulation of transcription by RNA polymerase II"/>
    <property type="evidence" value="ECO:0007669"/>
    <property type="project" value="TreeGrafter"/>
</dbReference>
<dbReference type="EMBL" id="CAXKWB010001141">
    <property type="protein sequence ID" value="CAL4063461.1"/>
    <property type="molecule type" value="Genomic_DNA"/>
</dbReference>
<dbReference type="GO" id="GO:0008270">
    <property type="term" value="F:zinc ion binding"/>
    <property type="evidence" value="ECO:0007669"/>
    <property type="project" value="UniProtKB-KW"/>
</dbReference>
<name>A0AAV2PSB9_MEGNR</name>
<dbReference type="InterPro" id="IPR013083">
    <property type="entry name" value="Znf_RING/FYVE/PHD"/>
</dbReference>